<sequence>MPTRIRCDCEKCSDTADGYTFQIKKTQKIHQQKYPRKPLETLIADSNLPGPSNNARTPSPLPIPSSSQHQRSISPDIPPFDPIDFDLDNGPFFNDPIFNDNDMELPDQFLPFEPPPNIRRSPVRELSLPPEGDNPYQLPVPVPSPPPEDKIFQPITHLDNITPISYRNEEDIPSVVPPAFQEQSHVRMAYLNAVLANVYGCVPVLKATDQLNISLDMLEVAGMLPDEPRPVRSLPVAKARLGIDPDQWIVQYAICPQCWKHHHSTELRELERPECTVEGCSGIIYTKSTDSKGCTTRIPCKINPQVSLIESLHRMMQRPGFAESICDTRMKTCPSSNDDNFVMEDISDGSGWYTHTVETVQECGNRGTIRDVAADGRDEPKKLNDQRYGLNMTINCDWYVRDPGKTSLFGRHLFRYQ</sequence>
<evidence type="ECO:0000313" key="2">
    <source>
        <dbReference type="EMBL" id="KAF9059155.1"/>
    </source>
</evidence>
<feature type="region of interest" description="Disordered" evidence="1">
    <location>
        <begin position="110"/>
        <end position="138"/>
    </location>
</feature>
<keyword evidence="3" id="KW-1185">Reference proteome</keyword>
<dbReference type="Proteomes" id="UP000772434">
    <property type="component" value="Unassembled WGS sequence"/>
</dbReference>
<protein>
    <submittedName>
        <fullName evidence="2">Uncharacterized protein</fullName>
    </submittedName>
</protein>
<accession>A0A9P5PBM8</accession>
<dbReference type="EMBL" id="JADNRY010000322">
    <property type="protein sequence ID" value="KAF9059155.1"/>
    <property type="molecule type" value="Genomic_DNA"/>
</dbReference>
<feature type="region of interest" description="Disordered" evidence="1">
    <location>
        <begin position="27"/>
        <end position="81"/>
    </location>
</feature>
<organism evidence="2 3">
    <name type="scientific">Rhodocollybia butyracea</name>
    <dbReference type="NCBI Taxonomy" id="206335"/>
    <lineage>
        <taxon>Eukaryota</taxon>
        <taxon>Fungi</taxon>
        <taxon>Dikarya</taxon>
        <taxon>Basidiomycota</taxon>
        <taxon>Agaricomycotina</taxon>
        <taxon>Agaricomycetes</taxon>
        <taxon>Agaricomycetidae</taxon>
        <taxon>Agaricales</taxon>
        <taxon>Marasmiineae</taxon>
        <taxon>Omphalotaceae</taxon>
        <taxon>Rhodocollybia</taxon>
    </lineage>
</organism>
<proteinExistence type="predicted"/>
<dbReference type="AlphaFoldDB" id="A0A9P5PBM8"/>
<reference evidence="2" key="1">
    <citation type="submission" date="2020-11" db="EMBL/GenBank/DDBJ databases">
        <authorList>
            <consortium name="DOE Joint Genome Institute"/>
            <person name="Ahrendt S."/>
            <person name="Riley R."/>
            <person name="Andreopoulos W."/>
            <person name="Labutti K."/>
            <person name="Pangilinan J."/>
            <person name="Ruiz-Duenas F.J."/>
            <person name="Barrasa J.M."/>
            <person name="Sanchez-Garcia M."/>
            <person name="Camarero S."/>
            <person name="Miyauchi S."/>
            <person name="Serrano A."/>
            <person name="Linde D."/>
            <person name="Babiker R."/>
            <person name="Drula E."/>
            <person name="Ayuso-Fernandez I."/>
            <person name="Pacheco R."/>
            <person name="Padilla G."/>
            <person name="Ferreira P."/>
            <person name="Barriuso J."/>
            <person name="Kellner H."/>
            <person name="Castanera R."/>
            <person name="Alfaro M."/>
            <person name="Ramirez L."/>
            <person name="Pisabarro A.G."/>
            <person name="Kuo A."/>
            <person name="Tritt A."/>
            <person name="Lipzen A."/>
            <person name="He G."/>
            <person name="Yan M."/>
            <person name="Ng V."/>
            <person name="Cullen D."/>
            <person name="Martin F."/>
            <person name="Rosso M.-N."/>
            <person name="Henrissat B."/>
            <person name="Hibbett D."/>
            <person name="Martinez A.T."/>
            <person name="Grigoriev I.V."/>
        </authorList>
    </citation>
    <scope>NUCLEOTIDE SEQUENCE</scope>
    <source>
        <strain evidence="2">AH 40177</strain>
    </source>
</reference>
<name>A0A9P5PBM8_9AGAR</name>
<gene>
    <name evidence="2" type="ORF">BDP27DRAFT_1371822</name>
</gene>
<dbReference type="OrthoDB" id="3248986at2759"/>
<feature type="compositionally biased region" description="Basic residues" evidence="1">
    <location>
        <begin position="27"/>
        <end position="36"/>
    </location>
</feature>
<evidence type="ECO:0000256" key="1">
    <source>
        <dbReference type="SAM" id="MobiDB-lite"/>
    </source>
</evidence>
<evidence type="ECO:0000313" key="3">
    <source>
        <dbReference type="Proteomes" id="UP000772434"/>
    </source>
</evidence>
<comment type="caution">
    <text evidence="2">The sequence shown here is derived from an EMBL/GenBank/DDBJ whole genome shotgun (WGS) entry which is preliminary data.</text>
</comment>